<evidence type="ECO:0000313" key="2">
    <source>
        <dbReference type="Proteomes" id="UP001177003"/>
    </source>
</evidence>
<accession>A0AA36E9Q2</accession>
<dbReference type="Proteomes" id="UP001177003">
    <property type="component" value="Chromosome 5"/>
</dbReference>
<name>A0AA36E9Q2_LACSI</name>
<evidence type="ECO:0000313" key="1">
    <source>
        <dbReference type="EMBL" id="CAI9288386.1"/>
    </source>
</evidence>
<dbReference type="AlphaFoldDB" id="A0AA36E9Q2"/>
<dbReference type="PANTHER" id="PTHR45730">
    <property type="entry name" value="ZINC FINGER PROTEIN JAGGED"/>
    <property type="match status" value="1"/>
</dbReference>
<dbReference type="EMBL" id="OX465081">
    <property type="protein sequence ID" value="CAI9288386.1"/>
    <property type="molecule type" value="Genomic_DNA"/>
</dbReference>
<organism evidence="1 2">
    <name type="scientific">Lactuca saligna</name>
    <name type="common">Willowleaf lettuce</name>
    <dbReference type="NCBI Taxonomy" id="75948"/>
    <lineage>
        <taxon>Eukaryota</taxon>
        <taxon>Viridiplantae</taxon>
        <taxon>Streptophyta</taxon>
        <taxon>Embryophyta</taxon>
        <taxon>Tracheophyta</taxon>
        <taxon>Spermatophyta</taxon>
        <taxon>Magnoliopsida</taxon>
        <taxon>eudicotyledons</taxon>
        <taxon>Gunneridae</taxon>
        <taxon>Pentapetalae</taxon>
        <taxon>asterids</taxon>
        <taxon>campanulids</taxon>
        <taxon>Asterales</taxon>
        <taxon>Asteraceae</taxon>
        <taxon>Cichorioideae</taxon>
        <taxon>Cichorieae</taxon>
        <taxon>Lactucinae</taxon>
        <taxon>Lactuca</taxon>
    </lineage>
</organism>
<protein>
    <recommendedName>
        <fullName evidence="3">C2H2-type domain-containing protein</fullName>
    </recommendedName>
</protein>
<gene>
    <name evidence="1" type="ORF">LSALG_LOCUS27690</name>
</gene>
<dbReference type="GO" id="GO:0003700">
    <property type="term" value="F:DNA-binding transcription factor activity"/>
    <property type="evidence" value="ECO:0007669"/>
    <property type="project" value="InterPro"/>
</dbReference>
<sequence length="225" mass="25624">MQKRIGAHLLTYPSLISSVPKPIQYTPSFSLLLHLFLTIYINTSPSHFPITINKLLSELFSSSSSKLLSFGSIHHIHTSSFFIKVREYGRWKCSQALGGHQNAHKKERTAARKAKRAANVQCNYSASLLPQPPLLFAPSNQIGILNPSLYITAHAANICQFQSQQFGSDNLMYYRANYINQNPYYQFDQEDEHQQSFLNSPEKMFVMNESNKDKDGQKLDLSLHL</sequence>
<keyword evidence="2" id="KW-1185">Reference proteome</keyword>
<dbReference type="InterPro" id="IPR045320">
    <property type="entry name" value="JAGGED/SL1-like"/>
</dbReference>
<dbReference type="PANTHER" id="PTHR45730:SF108">
    <property type="entry name" value="PROTEIN LATE FLOWERING"/>
    <property type="match status" value="1"/>
</dbReference>
<reference evidence="1" key="1">
    <citation type="submission" date="2023-04" db="EMBL/GenBank/DDBJ databases">
        <authorList>
            <person name="Vijverberg K."/>
            <person name="Xiong W."/>
            <person name="Schranz E."/>
        </authorList>
    </citation>
    <scope>NUCLEOTIDE SEQUENCE</scope>
</reference>
<proteinExistence type="predicted"/>
<evidence type="ECO:0008006" key="3">
    <source>
        <dbReference type="Google" id="ProtNLM"/>
    </source>
</evidence>